<organism evidence="3 4">
    <name type="scientific">Cercophora newfieldiana</name>
    <dbReference type="NCBI Taxonomy" id="92897"/>
    <lineage>
        <taxon>Eukaryota</taxon>
        <taxon>Fungi</taxon>
        <taxon>Dikarya</taxon>
        <taxon>Ascomycota</taxon>
        <taxon>Pezizomycotina</taxon>
        <taxon>Sordariomycetes</taxon>
        <taxon>Sordariomycetidae</taxon>
        <taxon>Sordariales</taxon>
        <taxon>Lasiosphaeriaceae</taxon>
        <taxon>Cercophora</taxon>
    </lineage>
</organism>
<feature type="region of interest" description="Disordered" evidence="1">
    <location>
        <begin position="305"/>
        <end position="392"/>
    </location>
</feature>
<proteinExistence type="predicted"/>
<dbReference type="InterPro" id="IPR003615">
    <property type="entry name" value="HNH_nuc"/>
</dbReference>
<accession>A0AA39XY15</accession>
<gene>
    <name evidence="3" type="ORF">B0T16DRAFT_335008</name>
</gene>
<comment type="caution">
    <text evidence="3">The sequence shown here is derived from an EMBL/GenBank/DDBJ whole genome shotgun (WGS) entry which is preliminary data.</text>
</comment>
<evidence type="ECO:0000313" key="4">
    <source>
        <dbReference type="Proteomes" id="UP001174936"/>
    </source>
</evidence>
<feature type="domain" description="HNH nuclease" evidence="2">
    <location>
        <begin position="139"/>
        <end position="206"/>
    </location>
</feature>
<dbReference type="Pfam" id="PF13391">
    <property type="entry name" value="HNH_2"/>
    <property type="match status" value="1"/>
</dbReference>
<evidence type="ECO:0000256" key="1">
    <source>
        <dbReference type="SAM" id="MobiDB-lite"/>
    </source>
</evidence>
<feature type="compositionally biased region" description="Polar residues" evidence="1">
    <location>
        <begin position="339"/>
        <end position="348"/>
    </location>
</feature>
<sequence>MALLQDAPSLPRNADAPTPSLVRIRHPDYKDAENTLLCLRALDDGGLDYDTALAACSIVTGNTSTGFFTTLEQRLERVARPDDGVLRGTDYFFQLPDSDGVSRPYPVIPRFEDWSFPHGALPSPWNEYNKVIHEATTACRITDAMWGIQKAHVVPDQVNSWWDREQLDQYVLTERSTQRSIDAAANLMPMRSDLHTVFDAKAFAIVPKRDSRSAGTARGDLSLVVHIINPIPDPYFQQNFHNRKVLPLRCSIQCLFARFAWTVFSPNVMSHFLNRCITRRKLLVRDPETGALTLEERNIGQLRDLLETSRSRSASPRKRKMPGEADSDVNIAQYDTPFSDVSDNSQGDNEWPTEASPSRGRSMKRRWASDQDARDRIAQKRAKAGLDVVTMR</sequence>
<keyword evidence="4" id="KW-1185">Reference proteome</keyword>
<evidence type="ECO:0000313" key="3">
    <source>
        <dbReference type="EMBL" id="KAK0641457.1"/>
    </source>
</evidence>
<name>A0AA39XY15_9PEZI</name>
<dbReference type="Proteomes" id="UP001174936">
    <property type="component" value="Unassembled WGS sequence"/>
</dbReference>
<evidence type="ECO:0000259" key="2">
    <source>
        <dbReference type="Pfam" id="PF13391"/>
    </source>
</evidence>
<dbReference type="EMBL" id="JAULSV010000006">
    <property type="protein sequence ID" value="KAK0641457.1"/>
    <property type="molecule type" value="Genomic_DNA"/>
</dbReference>
<protein>
    <recommendedName>
        <fullName evidence="2">HNH nuclease domain-containing protein</fullName>
    </recommendedName>
</protein>
<reference evidence="3" key="1">
    <citation type="submission" date="2023-06" db="EMBL/GenBank/DDBJ databases">
        <title>Genome-scale phylogeny and comparative genomics of the fungal order Sordariales.</title>
        <authorList>
            <consortium name="Lawrence Berkeley National Laboratory"/>
            <person name="Hensen N."/>
            <person name="Bonometti L."/>
            <person name="Westerberg I."/>
            <person name="Brannstrom I.O."/>
            <person name="Guillou S."/>
            <person name="Cros-Aarteil S."/>
            <person name="Calhoun S."/>
            <person name="Haridas S."/>
            <person name="Kuo A."/>
            <person name="Mondo S."/>
            <person name="Pangilinan J."/>
            <person name="Riley R."/>
            <person name="Labutti K."/>
            <person name="Andreopoulos B."/>
            <person name="Lipzen A."/>
            <person name="Chen C."/>
            <person name="Yanf M."/>
            <person name="Daum C."/>
            <person name="Ng V."/>
            <person name="Clum A."/>
            <person name="Steindorff A."/>
            <person name="Ohm R."/>
            <person name="Martin F."/>
            <person name="Silar P."/>
            <person name="Natvig D."/>
            <person name="Lalanne C."/>
            <person name="Gautier V."/>
            <person name="Ament-Velasquez S.L."/>
            <person name="Kruys A."/>
            <person name="Hutchinson M.I."/>
            <person name="Powell A.J."/>
            <person name="Barry K."/>
            <person name="Miller A.N."/>
            <person name="Grigoriev I.V."/>
            <person name="Debuchy R."/>
            <person name="Gladieux P."/>
            <person name="Thoren M.H."/>
            <person name="Johannesson H."/>
        </authorList>
    </citation>
    <scope>NUCLEOTIDE SEQUENCE</scope>
    <source>
        <strain evidence="3">SMH2532-1</strain>
    </source>
</reference>
<feature type="region of interest" description="Disordered" evidence="1">
    <location>
        <begin position="1"/>
        <end position="22"/>
    </location>
</feature>
<feature type="compositionally biased region" description="Basic and acidic residues" evidence="1">
    <location>
        <begin position="367"/>
        <end position="378"/>
    </location>
</feature>
<dbReference type="AlphaFoldDB" id="A0AA39XY15"/>